<feature type="domain" description="N-acetyltransferase" evidence="3">
    <location>
        <begin position="890"/>
        <end position="1072"/>
    </location>
</feature>
<comment type="caution">
    <text evidence="4">The sequence shown here is derived from an EMBL/GenBank/DDBJ whole genome shotgun (WGS) entry which is preliminary data.</text>
</comment>
<dbReference type="Gene3D" id="3.30.1370.50">
    <property type="entry name" value="R3H-like domain"/>
    <property type="match status" value="2"/>
</dbReference>
<protein>
    <submittedName>
        <fullName evidence="5">tRNA(Met) cytidine acetyltransferase TmcA</fullName>
    </submittedName>
</protein>
<reference evidence="5 6" key="2">
    <citation type="submission" date="2024-05" db="EMBL/GenBank/DDBJ databases">
        <authorList>
            <person name="Chen Y."/>
            <person name="Shah S."/>
            <person name="Dougan E. K."/>
            <person name="Thang M."/>
            <person name="Chan C."/>
        </authorList>
    </citation>
    <scope>NUCLEOTIDE SEQUENCE [LARGE SCALE GENOMIC DNA]</scope>
</reference>
<feature type="compositionally biased region" description="Low complexity" evidence="1">
    <location>
        <begin position="1"/>
        <end position="19"/>
    </location>
</feature>
<dbReference type="CDD" id="cd04301">
    <property type="entry name" value="NAT_SF"/>
    <property type="match status" value="1"/>
</dbReference>
<keyword evidence="6" id="KW-1185">Reference proteome</keyword>
<dbReference type="InterPro" id="IPR016181">
    <property type="entry name" value="Acyl_CoA_acyltransferase"/>
</dbReference>
<dbReference type="SUPFAM" id="SSF82708">
    <property type="entry name" value="R3H domain"/>
    <property type="match status" value="2"/>
</dbReference>
<dbReference type="PANTHER" id="PTHR10925">
    <property type="entry name" value="N-ACETYLTRANSFERASE 10"/>
    <property type="match status" value="1"/>
</dbReference>
<evidence type="ECO:0000313" key="4">
    <source>
        <dbReference type="EMBL" id="CAI3984928.1"/>
    </source>
</evidence>
<dbReference type="GO" id="GO:0002101">
    <property type="term" value="P:tRNA wobble cytosine modification"/>
    <property type="evidence" value="ECO:0007669"/>
    <property type="project" value="TreeGrafter"/>
</dbReference>
<dbReference type="InterPro" id="IPR032672">
    <property type="entry name" value="TmcA/NAT10/Kre33"/>
</dbReference>
<dbReference type="OrthoDB" id="424466at2759"/>
<dbReference type="InterPro" id="IPR043136">
    <property type="entry name" value="B30.2/SPRY_sf"/>
</dbReference>
<dbReference type="CDD" id="cd02325">
    <property type="entry name" value="R3H"/>
    <property type="match status" value="1"/>
</dbReference>
<gene>
    <name evidence="4" type="ORF">C1SCF055_LOCUS12421</name>
</gene>
<dbReference type="EMBL" id="CAMXCT010000935">
    <property type="protein sequence ID" value="CAI3984928.1"/>
    <property type="molecule type" value="Genomic_DNA"/>
</dbReference>
<name>A0A9P1C560_9DINO</name>
<dbReference type="PROSITE" id="PS51061">
    <property type="entry name" value="R3H"/>
    <property type="match status" value="2"/>
</dbReference>
<feature type="compositionally biased region" description="Basic and acidic residues" evidence="1">
    <location>
        <begin position="699"/>
        <end position="712"/>
    </location>
</feature>
<proteinExistence type="predicted"/>
<feature type="region of interest" description="Disordered" evidence="1">
    <location>
        <begin position="311"/>
        <end position="348"/>
    </location>
</feature>
<dbReference type="InterPro" id="IPR006573">
    <property type="entry name" value="NHR_dom"/>
</dbReference>
<dbReference type="Proteomes" id="UP001152797">
    <property type="component" value="Unassembled WGS sequence"/>
</dbReference>
<dbReference type="GO" id="GO:1904812">
    <property type="term" value="P:rRNA acetylation involved in maturation of SSU-rRNA"/>
    <property type="evidence" value="ECO:0007669"/>
    <property type="project" value="TreeGrafter"/>
</dbReference>
<dbReference type="PANTHER" id="PTHR10925:SF5">
    <property type="entry name" value="RNA CYTIDINE ACETYLTRANSFERASE"/>
    <property type="match status" value="1"/>
</dbReference>
<dbReference type="InterPro" id="IPR036867">
    <property type="entry name" value="R3H_dom_sf"/>
</dbReference>
<evidence type="ECO:0000256" key="1">
    <source>
        <dbReference type="SAM" id="MobiDB-lite"/>
    </source>
</evidence>
<dbReference type="Gene3D" id="3.40.630.30">
    <property type="match status" value="1"/>
</dbReference>
<feature type="domain" description="R3H" evidence="2">
    <location>
        <begin position="459"/>
        <end position="521"/>
    </location>
</feature>
<dbReference type="GO" id="GO:0051392">
    <property type="term" value="F:tRNA cytidine N4-acetyltransferase activity"/>
    <property type="evidence" value="ECO:0007669"/>
    <property type="project" value="TreeGrafter"/>
</dbReference>
<organism evidence="4">
    <name type="scientific">Cladocopium goreaui</name>
    <dbReference type="NCBI Taxonomy" id="2562237"/>
    <lineage>
        <taxon>Eukaryota</taxon>
        <taxon>Sar</taxon>
        <taxon>Alveolata</taxon>
        <taxon>Dinophyceae</taxon>
        <taxon>Suessiales</taxon>
        <taxon>Symbiodiniaceae</taxon>
        <taxon>Cladocopium</taxon>
    </lineage>
</organism>
<feature type="domain" description="R3H" evidence="2">
    <location>
        <begin position="550"/>
        <end position="625"/>
    </location>
</feature>
<dbReference type="GO" id="GO:0051391">
    <property type="term" value="P:tRNA acetylation"/>
    <property type="evidence" value="ECO:0007669"/>
    <property type="project" value="TreeGrafter"/>
</dbReference>
<sequence>AILRSSSTASVRSTGSTTSDAAMRRHGPSSSSSNRLDKKLVGSHSMLENAQEGAEKGTSRLSSGGAAEVHVEEPPELLDSEEMEGEHREGLLWAEENACSGEVPHAAADPITVSLDLRRVLSGAASYTDVELSDSDFHDIALHEELCEDVLQLDLAGIQALAYAFIAKFGSLKKAFKYFDTNKQGRFGQVVWDNGLVLLRIDVERLCGFRPAQIFHMMDQEPQGGSVSRKKWNRFFSAVEEGFLATSMKDTAKAKGTLHQRAVNKSEHLLSVYRERRKTHGPAKSRRKGSSLSSIASIAALKDDAREVRKVLQKSGSRRPRKTESQRNMDRKGSKVSEDPALSEKRLQQEDAFRQKALEELGELVKGDAMTYLNDCFKKWKPSENALDPEVPSGQGAFDLLHAEEKCEIVEEIADELGLWRLPRAEAQSAKGSFGRSATMAFLKPGAAVGGAVLVCHLRLFADATNEQLNKLQGSNGSLEFPSTLSEIQRVVVHVLAATKGLTTLSEGTGAARRLVAYDTGTFAQELRRKLSDIQPGQSKVLSDEFSAAQRRLVLLAEFVFNLMNFREELQDQLMNLDVGKVHHFGASLSEQERQVVHETAMHLGLTAHTEGGRTTRHVTVANLKDFIAGLRARMAALLEPEDSELFENLAPMQIVAVENLAAELGLHCARRPGGSVLVSMSEVPGMEERRPGQGARDSQSRSKEKVVKEKDEDLGDAEGVILTRETSQASLINMIFEAYASGNYRGQRTFLRFSDLKEFAEDMKELMPDVHKTFHHFTGLLEFYYDDTQQLQSDMGDHGAKGLTLRYFQVFVQKVLRRLGPQIVGVLFALIDQRPIMRQACRRQQVRPHCAVLQTIGVACADDKVDGEAQVVYNAFVTFVIFEELDREYLLSQAAAQDLQELFGLLRCSHYKTKPSDLRCFVDTPNIRWFVLRHGSHYLGLGIAGIEDAVPDRIAEAVYLRQQKLPPQLVAQTLSSEAGFREATGYRFARVMRLCVHPAVQKKGLGSLLLRKILESLRKEEVDAVGACFGLKPWLLKFWRDANTRLVWIAHGSEPSSGHHSATVLEPLSCRCRSLVDQLQARLALQLPELLLGPLKQLDLETIGGVVSALPSPAEQVSFQEQDQADVFSFAHGARNLSCCRYALARAVLRAVGSASVARLEGRFQAALLDMLQGREPNESILRQAVRKLLPMSEATLKLPRFWLEICPGGHLAPNVKKDSFLDSRHQKIEQIEKDEKDLPTWPNFRSCRSCRSLRAGEGVTAWDLELPRVEGVRIIEVVRSKSPFAFLGSWLIWEMCWWPSPAMLTAAVQGDGDHGDRRLPRDSPFVGALRHAPQGEILQSQLDRLLRRRAPEAPPPGGSRSRGVFSEEHVDLSRESSKKLPSSSPYVGFQRHAPPSPLLSFVDSRLSCGILEPGDVLEGLPELDLEDTLPGELPEEVWHEVMRLVLDIPDLANFARVSMGFQKMVHSEDAWRGRVVRVPPSCLEHFAPHLEPWLCAWSCAKKLVLPRSAQLLSQVAQRAPDLPVEVSWRFDHHLKGDGVQVLKHGCTVRRVAEEELVVLGDAALPSEQGRCPYLEVHIDECGEGIGDQINDFGFGVTACDPEEISELGSVADEVPRSWVVDFTQSMVCLSVNNREASQGKRLSAAALKEGCRVGLLVKPTTFEIYIDGTLRDTLPVRVEDRVPSNTGLYPVLDLYGRTIEISKTEAEEPFSRLA</sequence>
<dbReference type="Gene3D" id="1.20.120.890">
    <property type="entry name" value="tRNA(Met) cytidine acetyltransferase, tail domain"/>
    <property type="match status" value="1"/>
</dbReference>
<dbReference type="InterPro" id="IPR000182">
    <property type="entry name" value="GNAT_dom"/>
</dbReference>
<dbReference type="Gene3D" id="2.60.120.920">
    <property type="match status" value="1"/>
</dbReference>
<feature type="non-terminal residue" evidence="4">
    <location>
        <position position="1716"/>
    </location>
</feature>
<evidence type="ECO:0000259" key="3">
    <source>
        <dbReference type="PROSITE" id="PS51186"/>
    </source>
</evidence>
<dbReference type="InterPro" id="IPR001374">
    <property type="entry name" value="R3H_dom"/>
</dbReference>
<dbReference type="GO" id="GO:0000049">
    <property type="term" value="F:tRNA binding"/>
    <property type="evidence" value="ECO:0007669"/>
    <property type="project" value="TreeGrafter"/>
</dbReference>
<dbReference type="InterPro" id="IPR038321">
    <property type="entry name" value="TmcA_C_sf"/>
</dbReference>
<dbReference type="GO" id="GO:1990883">
    <property type="term" value="F:18S rRNA cytidine N-acetyltransferase activity"/>
    <property type="evidence" value="ECO:0007669"/>
    <property type="project" value="TreeGrafter"/>
</dbReference>
<feature type="compositionally biased region" description="Basic and acidic residues" evidence="1">
    <location>
        <begin position="322"/>
        <end position="348"/>
    </location>
</feature>
<dbReference type="PROSITE" id="PS51186">
    <property type="entry name" value="GNAT"/>
    <property type="match status" value="1"/>
</dbReference>
<evidence type="ECO:0000313" key="6">
    <source>
        <dbReference type="Proteomes" id="UP001152797"/>
    </source>
</evidence>
<dbReference type="SUPFAM" id="SSF81383">
    <property type="entry name" value="F-box domain"/>
    <property type="match status" value="1"/>
</dbReference>
<dbReference type="SUPFAM" id="SSF55729">
    <property type="entry name" value="Acyl-CoA N-acyltransferases (Nat)"/>
    <property type="match status" value="1"/>
</dbReference>
<dbReference type="EMBL" id="CAMXCT030000935">
    <property type="protein sequence ID" value="CAL4772240.1"/>
    <property type="molecule type" value="Genomic_DNA"/>
</dbReference>
<evidence type="ECO:0000313" key="5">
    <source>
        <dbReference type="EMBL" id="CAL4772240.1"/>
    </source>
</evidence>
<dbReference type="InterPro" id="IPR036047">
    <property type="entry name" value="F-box-like_dom_sf"/>
</dbReference>
<evidence type="ECO:0000259" key="2">
    <source>
        <dbReference type="PROSITE" id="PS51061"/>
    </source>
</evidence>
<reference evidence="4" key="1">
    <citation type="submission" date="2022-10" db="EMBL/GenBank/DDBJ databases">
        <authorList>
            <person name="Chen Y."/>
            <person name="Dougan E. K."/>
            <person name="Chan C."/>
            <person name="Rhodes N."/>
            <person name="Thang M."/>
        </authorList>
    </citation>
    <scope>NUCLEOTIDE SEQUENCE</scope>
</reference>
<dbReference type="Pfam" id="PF07177">
    <property type="entry name" value="Neuralized"/>
    <property type="match status" value="1"/>
</dbReference>
<dbReference type="EMBL" id="CAMXCT020000935">
    <property type="protein sequence ID" value="CAL1138303.1"/>
    <property type="molecule type" value="Genomic_DNA"/>
</dbReference>
<accession>A0A9P1C560</accession>
<feature type="region of interest" description="Disordered" evidence="1">
    <location>
        <begin position="1351"/>
        <end position="1370"/>
    </location>
</feature>
<feature type="region of interest" description="Disordered" evidence="1">
    <location>
        <begin position="1"/>
        <end position="82"/>
    </location>
</feature>
<feature type="region of interest" description="Disordered" evidence="1">
    <location>
        <begin position="683"/>
        <end position="712"/>
    </location>
</feature>
<dbReference type="Pfam" id="PF13718">
    <property type="entry name" value="GNAT_acetyltr_2"/>
    <property type="match status" value="1"/>
</dbReference>